<keyword evidence="2" id="KW-1185">Reference proteome</keyword>
<reference evidence="1 2" key="1">
    <citation type="submission" date="2018-01" db="EMBL/GenBank/DDBJ databases">
        <title>A novel member of the phylum Bacteroidetes isolated from glacier ice.</title>
        <authorList>
            <person name="Liu Q."/>
            <person name="Xin Y.-H."/>
        </authorList>
    </citation>
    <scope>NUCLEOTIDE SEQUENCE [LARGE SCALE GENOMIC DNA]</scope>
    <source>
        <strain evidence="1 2">RB1R16</strain>
    </source>
</reference>
<protein>
    <submittedName>
        <fullName evidence="1">Uncharacterized protein</fullName>
    </submittedName>
</protein>
<dbReference type="EMBL" id="PPSL01000002">
    <property type="protein sequence ID" value="PQJ12126.1"/>
    <property type="molecule type" value="Genomic_DNA"/>
</dbReference>
<dbReference type="RefSeq" id="WP_105039005.1">
    <property type="nucleotide sequence ID" value="NZ_PPSL01000002.1"/>
</dbReference>
<dbReference type="AlphaFoldDB" id="A0A2S7T034"/>
<proteinExistence type="predicted"/>
<dbReference type="OrthoDB" id="885654at2"/>
<comment type="caution">
    <text evidence="1">The sequence shown here is derived from an EMBL/GenBank/DDBJ whole genome shotgun (WGS) entry which is preliminary data.</text>
</comment>
<evidence type="ECO:0000313" key="1">
    <source>
        <dbReference type="EMBL" id="PQJ12126.1"/>
    </source>
</evidence>
<evidence type="ECO:0000313" key="2">
    <source>
        <dbReference type="Proteomes" id="UP000239872"/>
    </source>
</evidence>
<dbReference type="Gene3D" id="3.30.2220.10">
    <property type="entry name" value="rbstp2171"/>
    <property type="match status" value="1"/>
</dbReference>
<name>A0A2S7T034_9BACT</name>
<accession>A0A2S7T034</accession>
<dbReference type="Proteomes" id="UP000239872">
    <property type="component" value="Unassembled WGS sequence"/>
</dbReference>
<sequence length="120" mass="13407">MQQKYYAPQGESTGGKPSIVLTGEVSEQQVAEWKAKYKYGIYALEVDGHIGYFKNPGRNELNCAMSKADRDKALDVFEELATLTFIGGSEELLKDDQMFIGISQELKVKLEGKKARLVNL</sequence>
<gene>
    <name evidence="1" type="ORF">CJD36_010090</name>
</gene>
<organism evidence="1 2">
    <name type="scientific">Flavipsychrobacter stenotrophus</name>
    <dbReference type="NCBI Taxonomy" id="2077091"/>
    <lineage>
        <taxon>Bacteria</taxon>
        <taxon>Pseudomonadati</taxon>
        <taxon>Bacteroidota</taxon>
        <taxon>Chitinophagia</taxon>
        <taxon>Chitinophagales</taxon>
        <taxon>Chitinophagaceae</taxon>
        <taxon>Flavipsychrobacter</taxon>
    </lineage>
</organism>